<evidence type="ECO:0000313" key="5">
    <source>
        <dbReference type="Proteomes" id="UP000186917"/>
    </source>
</evidence>
<dbReference type="InterPro" id="IPR050565">
    <property type="entry name" value="LYPA1-2/EST-like"/>
</dbReference>
<accession>A0A173MG70</accession>
<sequence length="247" mass="27366">MNNGRVMLAGLFLLVTVFVCKVEAMMNVTIKETGADSLVLQYLVREPQVKPAKHKAVILLHGVGSNEADLFALAEQLPPDYYIISARGPLTLGADRYAWYQVDFSTGKPVFNAQQEQSSRELIRRFMHQVKQKYQLAEVYLGGFSQGAIMSLSIGLTHPDEVQGVMALSGRLLEEVKPLVTASPALHQLKVFISHGTQDNTLPVTYAREAKAFLQPLQLPVSYHEYTGMGHQINASVLADLNGWLKQ</sequence>
<dbReference type="PANTHER" id="PTHR10655">
    <property type="entry name" value="LYSOPHOSPHOLIPASE-RELATED"/>
    <property type="match status" value="1"/>
</dbReference>
<dbReference type="EMBL" id="FTOR01000007">
    <property type="protein sequence ID" value="SIT27633.1"/>
    <property type="molecule type" value="Genomic_DNA"/>
</dbReference>
<dbReference type="PANTHER" id="PTHR10655:SF17">
    <property type="entry name" value="LYSOPHOSPHOLIPASE-LIKE PROTEIN 1"/>
    <property type="match status" value="1"/>
</dbReference>
<dbReference type="Proteomes" id="UP000186917">
    <property type="component" value="Unassembled WGS sequence"/>
</dbReference>
<name>A0A173MG70_9BACT</name>
<dbReference type="Gene3D" id="3.40.50.1820">
    <property type="entry name" value="alpha/beta hydrolase"/>
    <property type="match status" value="1"/>
</dbReference>
<gene>
    <name evidence="4" type="ORF">SAMN05421788_107284</name>
</gene>
<reference evidence="5" key="1">
    <citation type="submission" date="2017-01" db="EMBL/GenBank/DDBJ databases">
        <authorList>
            <person name="Varghese N."/>
            <person name="Submissions S."/>
        </authorList>
    </citation>
    <scope>NUCLEOTIDE SEQUENCE [LARGE SCALE GENOMIC DNA]</scope>
    <source>
        <strain evidence="5">DSM 21054</strain>
    </source>
</reference>
<keyword evidence="5" id="KW-1185">Reference proteome</keyword>
<dbReference type="SUPFAM" id="SSF53474">
    <property type="entry name" value="alpha/beta-Hydrolases"/>
    <property type="match status" value="1"/>
</dbReference>
<dbReference type="GO" id="GO:0016787">
    <property type="term" value="F:hydrolase activity"/>
    <property type="evidence" value="ECO:0007669"/>
    <property type="project" value="UniProtKB-KW"/>
</dbReference>
<evidence type="ECO:0000313" key="4">
    <source>
        <dbReference type="EMBL" id="SIT27633.1"/>
    </source>
</evidence>
<dbReference type="Pfam" id="PF02230">
    <property type="entry name" value="Abhydrolase_2"/>
    <property type="match status" value="1"/>
</dbReference>
<evidence type="ECO:0000256" key="1">
    <source>
        <dbReference type="ARBA" id="ARBA00006499"/>
    </source>
</evidence>
<comment type="similarity">
    <text evidence="1">Belongs to the AB hydrolase superfamily. AB hydrolase 2 family.</text>
</comment>
<feature type="domain" description="Phospholipase/carboxylesterase/thioesterase" evidence="3">
    <location>
        <begin position="52"/>
        <end position="245"/>
    </location>
</feature>
<keyword evidence="2" id="KW-0378">Hydrolase</keyword>
<dbReference type="InterPro" id="IPR003140">
    <property type="entry name" value="PLipase/COase/thioEstase"/>
</dbReference>
<proteinExistence type="inferred from homology"/>
<dbReference type="InterPro" id="IPR029058">
    <property type="entry name" value="AB_hydrolase_fold"/>
</dbReference>
<evidence type="ECO:0000259" key="3">
    <source>
        <dbReference type="Pfam" id="PF02230"/>
    </source>
</evidence>
<organism evidence="4 5">
    <name type="scientific">Filimonas lacunae</name>
    <dbReference type="NCBI Taxonomy" id="477680"/>
    <lineage>
        <taxon>Bacteria</taxon>
        <taxon>Pseudomonadati</taxon>
        <taxon>Bacteroidota</taxon>
        <taxon>Chitinophagia</taxon>
        <taxon>Chitinophagales</taxon>
        <taxon>Chitinophagaceae</taxon>
        <taxon>Filimonas</taxon>
    </lineage>
</organism>
<dbReference type="AlphaFoldDB" id="A0A173MG70"/>
<dbReference type="STRING" id="477680.SAMN05421788_107284"/>
<protein>
    <submittedName>
        <fullName evidence="4">Phospholipase/carboxylesterase</fullName>
    </submittedName>
</protein>
<evidence type="ECO:0000256" key="2">
    <source>
        <dbReference type="ARBA" id="ARBA00022801"/>
    </source>
</evidence>
<dbReference type="RefSeq" id="WP_197705891.1">
    <property type="nucleotide sequence ID" value="NZ_AP017422.1"/>
</dbReference>
<dbReference type="KEGG" id="fln:FLA_2643"/>